<organism evidence="1 2">
    <name type="scientific">Terrabacter terrae</name>
    <dbReference type="NCBI Taxonomy" id="318434"/>
    <lineage>
        <taxon>Bacteria</taxon>
        <taxon>Bacillati</taxon>
        <taxon>Actinomycetota</taxon>
        <taxon>Actinomycetes</taxon>
        <taxon>Micrococcales</taxon>
        <taxon>Intrasporangiaceae</taxon>
        <taxon>Terrabacter</taxon>
    </lineage>
</organism>
<dbReference type="Proteomes" id="UP001501285">
    <property type="component" value="Unassembled WGS sequence"/>
</dbReference>
<dbReference type="EMBL" id="BAAANB010000021">
    <property type="protein sequence ID" value="GAA2035440.1"/>
    <property type="molecule type" value="Genomic_DNA"/>
</dbReference>
<keyword evidence="2" id="KW-1185">Reference proteome</keyword>
<reference evidence="1 2" key="1">
    <citation type="journal article" date="2019" name="Int. J. Syst. Evol. Microbiol.">
        <title>The Global Catalogue of Microorganisms (GCM) 10K type strain sequencing project: providing services to taxonomists for standard genome sequencing and annotation.</title>
        <authorList>
            <consortium name="The Broad Institute Genomics Platform"/>
            <consortium name="The Broad Institute Genome Sequencing Center for Infectious Disease"/>
            <person name="Wu L."/>
            <person name="Ma J."/>
        </authorList>
    </citation>
    <scope>NUCLEOTIDE SEQUENCE [LARGE SCALE GENOMIC DNA]</scope>
    <source>
        <strain evidence="1 2">JCM 14283</strain>
    </source>
</reference>
<proteinExistence type="predicted"/>
<name>A0ABN2UF98_9MICO</name>
<sequence>MYPMHTRIVTVPQVAPSDSPDVWSVVVDDVSVAGTAGKHEPFVEGVAFTAPAGEVTLVATDPGIPQVALALAIGGRVELLRGHVSAGGASDTAELQRRSRLVDVADVTSPEEAVAVRAVVQEELALAEQPASRAAVAAFLDDHDLADAGARPWGRLPAARRTSLLLELGALHRHVRVLVLAGPERHGGDPLPWLETCHRLAATGLAVIVLTTAATVAALSTLTVTPAASKEPLA</sequence>
<gene>
    <name evidence="1" type="ORF">GCM10009740_27980</name>
</gene>
<evidence type="ECO:0000313" key="2">
    <source>
        <dbReference type="Proteomes" id="UP001501285"/>
    </source>
</evidence>
<comment type="caution">
    <text evidence="1">The sequence shown here is derived from an EMBL/GenBank/DDBJ whole genome shotgun (WGS) entry which is preliminary data.</text>
</comment>
<protein>
    <recommendedName>
        <fullName evidence="3">ABC transporter ATP-binding protein</fullName>
    </recommendedName>
</protein>
<evidence type="ECO:0000313" key="1">
    <source>
        <dbReference type="EMBL" id="GAA2035440.1"/>
    </source>
</evidence>
<accession>A0ABN2UF98</accession>
<evidence type="ECO:0008006" key="3">
    <source>
        <dbReference type="Google" id="ProtNLM"/>
    </source>
</evidence>